<organism evidence="2 3">
    <name type="scientific">Natranaeroarchaeum sulfidigenes</name>
    <dbReference type="NCBI Taxonomy" id="2784880"/>
    <lineage>
        <taxon>Archaea</taxon>
        <taxon>Methanobacteriati</taxon>
        <taxon>Methanobacteriota</taxon>
        <taxon>Stenosarchaea group</taxon>
        <taxon>Halobacteria</taxon>
        <taxon>Halobacteriales</taxon>
        <taxon>Natronoarchaeaceae</taxon>
        <taxon>Natranaeroarchaeum</taxon>
    </lineage>
</organism>
<feature type="transmembrane region" description="Helical" evidence="1">
    <location>
        <begin position="68"/>
        <end position="89"/>
    </location>
</feature>
<proteinExistence type="predicted"/>
<dbReference type="RefSeq" id="WP_238479833.1">
    <property type="nucleotide sequence ID" value="NZ_CP064786.1"/>
</dbReference>
<dbReference type="AlphaFoldDB" id="A0A897MKN9"/>
<feature type="transmembrane region" description="Helical" evidence="1">
    <location>
        <begin position="6"/>
        <end position="25"/>
    </location>
</feature>
<sequence length="99" mass="10290">MYGAVGAAAATAVTFTAYVLANLYVVNQELPLAYGRLARSAGSATGITACMALVVIGLLPYASTLESLVAVVLFGVSVWTVLTITTGAIELQRVRRLLN</sequence>
<evidence type="ECO:0000313" key="3">
    <source>
        <dbReference type="Proteomes" id="UP000663586"/>
    </source>
</evidence>
<protein>
    <submittedName>
        <fullName evidence="2">MATE family membrane protein, Rfbx family</fullName>
    </submittedName>
</protein>
<reference evidence="2" key="1">
    <citation type="submission" date="2020-11" db="EMBL/GenBank/DDBJ databases">
        <title>Carbohydrate-dependent, anaerobic sulfur respiration: A novel catabolism in halophilic archaea.</title>
        <authorList>
            <person name="Sorokin D.Y."/>
            <person name="Messina E."/>
            <person name="Smedile F."/>
            <person name="La Cono V."/>
            <person name="Hallsworth J.E."/>
            <person name="Yakimov M.M."/>
        </authorList>
    </citation>
    <scope>NUCLEOTIDE SEQUENCE</scope>
    <source>
        <strain evidence="2">AArc-S</strain>
    </source>
</reference>
<feature type="transmembrane region" description="Helical" evidence="1">
    <location>
        <begin position="37"/>
        <end position="62"/>
    </location>
</feature>
<keyword evidence="3" id="KW-1185">Reference proteome</keyword>
<dbReference type="Proteomes" id="UP000663586">
    <property type="component" value="Chromosome"/>
</dbReference>
<dbReference type="GeneID" id="70684860"/>
<gene>
    <name evidence="2" type="primary">aglR4</name>
    <name evidence="2" type="ORF">AArcS_1477</name>
</gene>
<evidence type="ECO:0000256" key="1">
    <source>
        <dbReference type="SAM" id="Phobius"/>
    </source>
</evidence>
<evidence type="ECO:0000313" key="2">
    <source>
        <dbReference type="EMBL" id="QSG02690.1"/>
    </source>
</evidence>
<dbReference type="EMBL" id="CP064786">
    <property type="protein sequence ID" value="QSG02690.1"/>
    <property type="molecule type" value="Genomic_DNA"/>
</dbReference>
<dbReference type="KEGG" id="hara:AArcS_1477"/>
<name>A0A897MKN9_9EURY</name>
<keyword evidence="1" id="KW-1133">Transmembrane helix</keyword>
<keyword evidence="1" id="KW-0472">Membrane</keyword>
<keyword evidence="1" id="KW-0812">Transmembrane</keyword>
<accession>A0A897MKN9</accession>